<dbReference type="STRING" id="1550231.SAMN05660662_1398"/>
<dbReference type="Proteomes" id="UP000199406">
    <property type="component" value="Unassembled WGS sequence"/>
</dbReference>
<dbReference type="RefSeq" id="WP_091764486.1">
    <property type="nucleotide sequence ID" value="NZ_FNBT01000002.1"/>
</dbReference>
<gene>
    <name evidence="1" type="ORF">SAMN05660662_1398</name>
</gene>
<dbReference type="OrthoDB" id="5188193at2"/>
<organism evidence="1 2">
    <name type="scientific">Blastococcus aurantiacus</name>
    <dbReference type="NCBI Taxonomy" id="1550231"/>
    <lineage>
        <taxon>Bacteria</taxon>
        <taxon>Bacillati</taxon>
        <taxon>Actinomycetota</taxon>
        <taxon>Actinomycetes</taxon>
        <taxon>Geodermatophilales</taxon>
        <taxon>Geodermatophilaceae</taxon>
        <taxon>Blastococcus</taxon>
    </lineage>
</organism>
<accession>A0A1G7JAS2</accession>
<protein>
    <submittedName>
        <fullName evidence="1">Uncharacterized protein</fullName>
    </submittedName>
</protein>
<keyword evidence="2" id="KW-1185">Reference proteome</keyword>
<evidence type="ECO:0000313" key="2">
    <source>
        <dbReference type="Proteomes" id="UP000199406"/>
    </source>
</evidence>
<name>A0A1G7JAS2_9ACTN</name>
<sequence>MTAEDPELELELEPDPGWYAVPEDEAEAAGWAEGLVRELAGPGAEDQAVLVTTESVLAHARAAYEAQVELAFVFLPQPLAPVVASCHVELVFGTAGDLPDLDDLARALAVQRPEHLSAPEVGRRLLVAGPAVRQHELREDDDGSVVERVSFVLELPRVDDALLRVTTTWRALALGDALVEQADRMAAALVVRVE</sequence>
<reference evidence="2" key="1">
    <citation type="submission" date="2016-10" db="EMBL/GenBank/DDBJ databases">
        <authorList>
            <person name="Varghese N."/>
            <person name="Submissions S."/>
        </authorList>
    </citation>
    <scope>NUCLEOTIDE SEQUENCE [LARGE SCALE GENOMIC DNA]</scope>
    <source>
        <strain evidence="2">DSM 44268</strain>
    </source>
</reference>
<proteinExistence type="predicted"/>
<evidence type="ECO:0000313" key="1">
    <source>
        <dbReference type="EMBL" id="SDF22001.1"/>
    </source>
</evidence>
<dbReference type="EMBL" id="FNBT01000002">
    <property type="protein sequence ID" value="SDF22001.1"/>
    <property type="molecule type" value="Genomic_DNA"/>
</dbReference>
<dbReference type="AlphaFoldDB" id="A0A1G7JAS2"/>